<evidence type="ECO:0000313" key="1">
    <source>
        <dbReference type="EMBL" id="KZE16302.1"/>
    </source>
</evidence>
<comment type="caution">
    <text evidence="1">The sequence shown here is derived from an EMBL/GenBank/DDBJ whole genome shotgun (WGS) entry which is preliminary data.</text>
</comment>
<gene>
    <name evidence="1" type="ORF">AVT10_12460</name>
</gene>
<reference evidence="2" key="1">
    <citation type="submission" date="2016-01" db="EMBL/GenBank/DDBJ databases">
        <title>Draft genome of Chromobacterium sp. F49.</title>
        <authorList>
            <person name="Hong K.W."/>
        </authorList>
    </citation>
    <scope>NUCLEOTIDE SEQUENCE [LARGE SCALE GENOMIC DNA]</scope>
    <source>
        <strain evidence="2">CN3</strain>
    </source>
</reference>
<dbReference type="Proteomes" id="UP000076609">
    <property type="component" value="Unassembled WGS sequence"/>
</dbReference>
<protein>
    <submittedName>
        <fullName evidence="1">Uncharacterized protein</fullName>
    </submittedName>
</protein>
<accession>A0ABR5YF23</accession>
<dbReference type="EMBL" id="LQQO01000008">
    <property type="protein sequence ID" value="KZE16302.1"/>
    <property type="molecule type" value="Genomic_DNA"/>
</dbReference>
<evidence type="ECO:0000313" key="2">
    <source>
        <dbReference type="Proteomes" id="UP000076609"/>
    </source>
</evidence>
<name>A0ABR5YF23_9SPHN</name>
<proteinExistence type="predicted"/>
<organism evidence="1 2">
    <name type="scientific">Sphingomonas hankookensis</name>
    <dbReference type="NCBI Taxonomy" id="563996"/>
    <lineage>
        <taxon>Bacteria</taxon>
        <taxon>Pseudomonadati</taxon>
        <taxon>Pseudomonadota</taxon>
        <taxon>Alphaproteobacteria</taxon>
        <taxon>Sphingomonadales</taxon>
        <taxon>Sphingomonadaceae</taxon>
        <taxon>Sphingomonas</taxon>
    </lineage>
</organism>
<keyword evidence="2" id="KW-1185">Reference proteome</keyword>
<sequence>MIVATPVAAQQSGTAINAKPGKPYRFKHSGITTPAQLDGIARVGVRQFGDQELDVFAKYENGEDMITVYVYRSLTGSVPVWFDRARASVEQRRELFGNVAPVVPTAFTPPGQSTVSGLMAGWTLNKPPYRGTALAILPVGEWLVKVRYSSSKMDGAAVAARIPAILDALAWPRTIPAAPAAAPVAACATPLVFDAAATTVTDPKAIQSAALTGGLIAAAADGKGTPPATAPLWCRDPAPAPFGAAYRENAEPEGYLLAISDSGRGIAVQPDVIARELGQAEGKQVRQWSVAGYEPGSVATHTPMTGLPSPETLIGVLDRPVLARTTTWGKKRDVAVNPDVFK</sequence>